<evidence type="ECO:0000313" key="2">
    <source>
        <dbReference type="Proteomes" id="UP000095300"/>
    </source>
</evidence>
<accession>A0A1I8P671</accession>
<dbReference type="InterPro" id="IPR053255">
    <property type="entry name" value="EGF-like_domain"/>
</dbReference>
<name>A0A1I8P671_STOCA</name>
<dbReference type="VEuPathDB" id="VectorBase:SCAU005195"/>
<dbReference type="PANTHER" id="PTHR24047">
    <property type="entry name" value="FI01909P-RELATED"/>
    <property type="match status" value="1"/>
</dbReference>
<dbReference type="Gene3D" id="2.10.25.10">
    <property type="entry name" value="Laminin"/>
    <property type="match status" value="1"/>
</dbReference>
<keyword evidence="2" id="KW-1185">Reference proteome</keyword>
<organism evidence="1 2">
    <name type="scientific">Stomoxys calcitrans</name>
    <name type="common">Stable fly</name>
    <name type="synonym">Conops calcitrans</name>
    <dbReference type="NCBI Taxonomy" id="35570"/>
    <lineage>
        <taxon>Eukaryota</taxon>
        <taxon>Metazoa</taxon>
        <taxon>Ecdysozoa</taxon>
        <taxon>Arthropoda</taxon>
        <taxon>Hexapoda</taxon>
        <taxon>Insecta</taxon>
        <taxon>Pterygota</taxon>
        <taxon>Neoptera</taxon>
        <taxon>Endopterygota</taxon>
        <taxon>Diptera</taxon>
        <taxon>Brachycera</taxon>
        <taxon>Muscomorpha</taxon>
        <taxon>Muscoidea</taxon>
        <taxon>Muscidae</taxon>
        <taxon>Stomoxys</taxon>
    </lineage>
</organism>
<sequence length="197" mass="22375">MFTHMIFLQRRIVYTRRKVLRELISIAIIAALMSFNCEAYELNDPPPPCSAYEMLIVNTKQCVSRCPIRCVDDWCFEDGECPCEMSYITSFTHGLICAQSCLPGCVEAGGYCAAPDICVCKHKGSTFDPVSQKCRKNSLFRDKCRGRCLYGRCDKEGNCSCAPGYKYMEGLHFGQLCVPECKHQKEEEDDLIRLESE</sequence>
<evidence type="ECO:0000313" key="1">
    <source>
        <dbReference type="EnsemblMetazoa" id="SCAU005195-PA"/>
    </source>
</evidence>
<protein>
    <submittedName>
        <fullName evidence="1">Uncharacterized protein</fullName>
    </submittedName>
</protein>
<dbReference type="EnsemblMetazoa" id="SCAU005195-RA">
    <property type="protein sequence ID" value="SCAU005195-PA"/>
    <property type="gene ID" value="SCAU005195"/>
</dbReference>
<dbReference type="OrthoDB" id="10045365at2759"/>
<dbReference type="AlphaFoldDB" id="A0A1I8P671"/>
<dbReference type="PANTHER" id="PTHR24047:SF32">
    <property type="entry name" value="FI01909P-RELATED"/>
    <property type="match status" value="1"/>
</dbReference>
<dbReference type="Proteomes" id="UP000095300">
    <property type="component" value="Unassembled WGS sequence"/>
</dbReference>
<proteinExistence type="predicted"/>
<reference evidence="1" key="1">
    <citation type="submission" date="2020-05" db="UniProtKB">
        <authorList>
            <consortium name="EnsemblMetazoa"/>
        </authorList>
    </citation>
    <scope>IDENTIFICATION</scope>
    <source>
        <strain evidence="1">USDA</strain>
    </source>
</reference>
<gene>
    <name evidence="1" type="primary">106096094</name>
</gene>